<feature type="domain" description="7,8-dihydro-6-hydroxymethylpterin-pyrophosphokinase" evidence="9">
    <location>
        <begin position="87"/>
        <end position="98"/>
    </location>
</feature>
<dbReference type="PANTHER" id="PTHR43071">
    <property type="entry name" value="2-AMINO-4-HYDROXY-6-HYDROXYMETHYLDIHYDROPTERIDINE PYROPHOSPHOKINASE"/>
    <property type="match status" value="1"/>
</dbReference>
<evidence type="ECO:0000256" key="7">
    <source>
        <dbReference type="ARBA" id="ARBA00022840"/>
    </source>
</evidence>
<comment type="pathway">
    <text evidence="2">Cofactor biosynthesis; tetrahydrofolate biosynthesis; 2-amino-4-hydroxy-6-hydroxymethyl-7,8-dihydropteridine diphosphate from 7,8-dihydroneopterin triphosphate: step 4/4.</text>
</comment>
<keyword evidence="5" id="KW-0547">Nucleotide-binding</keyword>
<evidence type="ECO:0000313" key="10">
    <source>
        <dbReference type="EMBL" id="MCY1142582.1"/>
    </source>
</evidence>
<reference evidence="10" key="1">
    <citation type="submission" date="2022-11" db="EMBL/GenBank/DDBJ databases">
        <authorList>
            <person name="Somphong A."/>
            <person name="Phongsopitanun W."/>
        </authorList>
    </citation>
    <scope>NUCLEOTIDE SEQUENCE</scope>
    <source>
        <strain evidence="10">Pm04-4</strain>
    </source>
</reference>
<dbReference type="Gene3D" id="3.30.70.560">
    <property type="entry name" value="7,8-Dihydro-6-hydroxymethylpterin-pyrophosphokinase HPPK"/>
    <property type="match status" value="1"/>
</dbReference>
<dbReference type="PROSITE" id="PS00794">
    <property type="entry name" value="HPPK"/>
    <property type="match status" value="1"/>
</dbReference>
<comment type="catalytic activity">
    <reaction evidence="1">
        <text>6-hydroxymethyl-7,8-dihydropterin + ATP = (7,8-dihydropterin-6-yl)methyl diphosphate + AMP + H(+)</text>
        <dbReference type="Rhea" id="RHEA:11412"/>
        <dbReference type="ChEBI" id="CHEBI:15378"/>
        <dbReference type="ChEBI" id="CHEBI:30616"/>
        <dbReference type="ChEBI" id="CHEBI:44841"/>
        <dbReference type="ChEBI" id="CHEBI:72950"/>
        <dbReference type="ChEBI" id="CHEBI:456215"/>
        <dbReference type="EC" id="2.7.6.3"/>
    </reaction>
</comment>
<evidence type="ECO:0000256" key="8">
    <source>
        <dbReference type="ARBA" id="ARBA00022909"/>
    </source>
</evidence>
<evidence type="ECO:0000259" key="9">
    <source>
        <dbReference type="PROSITE" id="PS00794"/>
    </source>
</evidence>
<keyword evidence="7" id="KW-0067">ATP-binding</keyword>
<dbReference type="NCBIfam" id="TIGR01498">
    <property type="entry name" value="folK"/>
    <property type="match status" value="1"/>
</dbReference>
<proteinExistence type="predicted"/>
<dbReference type="RefSeq" id="WP_267567041.1">
    <property type="nucleotide sequence ID" value="NZ_JAPNTZ010000012.1"/>
</dbReference>
<organism evidence="10 11">
    <name type="scientific">Paractinoplanes pyxinae</name>
    <dbReference type="NCBI Taxonomy" id="2997416"/>
    <lineage>
        <taxon>Bacteria</taxon>
        <taxon>Bacillati</taxon>
        <taxon>Actinomycetota</taxon>
        <taxon>Actinomycetes</taxon>
        <taxon>Micromonosporales</taxon>
        <taxon>Micromonosporaceae</taxon>
        <taxon>Paractinoplanes</taxon>
    </lineage>
</organism>
<dbReference type="PANTHER" id="PTHR43071:SF1">
    <property type="entry name" value="2-AMINO-4-HYDROXY-6-HYDROXYMETHYLDIHYDROPTERIDINE PYROPHOSPHOKINASE"/>
    <property type="match status" value="1"/>
</dbReference>
<evidence type="ECO:0000256" key="4">
    <source>
        <dbReference type="ARBA" id="ARBA00022679"/>
    </source>
</evidence>
<sequence length="175" mass="18980">MTRAVLSLGSNLGDREQHLRGAVAALRGVVERCSGIYETPPWGDADQPSYLNAVLLVSDPEAEPRDWLKRAQAIETAAERVRDPERRFGPRTLDVDVITVWDAQGRPVLSDDPGLTLPHPRAYLRAFVLRPWLDIQPDAVLPGHGPVAALLATPEVAGDLAGLTARPDLALESSL</sequence>
<gene>
    <name evidence="10" type="primary">folK</name>
    <name evidence="10" type="ORF">OWR29_31685</name>
</gene>
<evidence type="ECO:0000256" key="6">
    <source>
        <dbReference type="ARBA" id="ARBA00022777"/>
    </source>
</evidence>
<dbReference type="CDD" id="cd00483">
    <property type="entry name" value="HPPK"/>
    <property type="match status" value="1"/>
</dbReference>
<dbReference type="Pfam" id="PF01288">
    <property type="entry name" value="HPPK"/>
    <property type="match status" value="1"/>
</dbReference>
<dbReference type="SUPFAM" id="SSF55083">
    <property type="entry name" value="6-hydroxymethyl-7,8-dihydropterin pyrophosphokinase, HPPK"/>
    <property type="match status" value="1"/>
</dbReference>
<dbReference type="EMBL" id="JAPNTZ010000012">
    <property type="protein sequence ID" value="MCY1142582.1"/>
    <property type="molecule type" value="Genomic_DNA"/>
</dbReference>
<accession>A0ABT4B7U8</accession>
<dbReference type="GO" id="GO:0003848">
    <property type="term" value="F:2-amino-4-hydroxy-6-hydroxymethyldihydropteridine diphosphokinase activity"/>
    <property type="evidence" value="ECO:0007669"/>
    <property type="project" value="UniProtKB-EC"/>
</dbReference>
<evidence type="ECO:0000256" key="5">
    <source>
        <dbReference type="ARBA" id="ARBA00022741"/>
    </source>
</evidence>
<protein>
    <recommendedName>
        <fullName evidence="3">2-amino-4-hydroxy-6-hydroxymethyldihydropteridine diphosphokinase</fullName>
        <ecNumber evidence="3">2.7.6.3</ecNumber>
    </recommendedName>
</protein>
<dbReference type="Proteomes" id="UP001151002">
    <property type="component" value="Unassembled WGS sequence"/>
</dbReference>
<keyword evidence="8" id="KW-0289">Folate biosynthesis</keyword>
<name>A0ABT4B7U8_9ACTN</name>
<dbReference type="InterPro" id="IPR035907">
    <property type="entry name" value="Hppk_sf"/>
</dbReference>
<evidence type="ECO:0000256" key="1">
    <source>
        <dbReference type="ARBA" id="ARBA00000198"/>
    </source>
</evidence>
<evidence type="ECO:0000256" key="2">
    <source>
        <dbReference type="ARBA" id="ARBA00005051"/>
    </source>
</evidence>
<keyword evidence="6" id="KW-0418">Kinase</keyword>
<evidence type="ECO:0000313" key="11">
    <source>
        <dbReference type="Proteomes" id="UP001151002"/>
    </source>
</evidence>
<keyword evidence="4 10" id="KW-0808">Transferase</keyword>
<dbReference type="EC" id="2.7.6.3" evidence="3"/>
<evidence type="ECO:0000256" key="3">
    <source>
        <dbReference type="ARBA" id="ARBA00013253"/>
    </source>
</evidence>
<dbReference type="InterPro" id="IPR000550">
    <property type="entry name" value="Hppk"/>
</dbReference>
<comment type="caution">
    <text evidence="10">The sequence shown here is derived from an EMBL/GenBank/DDBJ whole genome shotgun (WGS) entry which is preliminary data.</text>
</comment>
<keyword evidence="11" id="KW-1185">Reference proteome</keyword>